<dbReference type="NCBIfam" id="TIGR00084">
    <property type="entry name" value="ruvA"/>
    <property type="match status" value="1"/>
</dbReference>
<dbReference type="SMART" id="SM00278">
    <property type="entry name" value="HhH1"/>
    <property type="match status" value="2"/>
</dbReference>
<dbReference type="HAMAP" id="MF_00031">
    <property type="entry name" value="DNA_HJ_migration_RuvA"/>
    <property type="match status" value="1"/>
</dbReference>
<feature type="domain" description="Helix-hairpin-helix DNA-binding motif class 1" evidence="7">
    <location>
        <begin position="107"/>
        <end position="126"/>
    </location>
</feature>
<keyword evidence="9" id="KW-1185">Reference proteome</keyword>
<comment type="subcellular location">
    <subcellularLocation>
        <location evidence="6">Cytoplasm</location>
    </subcellularLocation>
</comment>
<keyword evidence="5 6" id="KW-0234">DNA repair</keyword>
<feature type="region of interest" description="Domain III" evidence="6">
    <location>
        <begin position="147"/>
        <end position="198"/>
    </location>
</feature>
<keyword evidence="8" id="KW-0347">Helicase</keyword>
<evidence type="ECO:0000313" key="9">
    <source>
        <dbReference type="Proteomes" id="UP000010847"/>
    </source>
</evidence>
<dbReference type="InterPro" id="IPR000085">
    <property type="entry name" value="RuvA"/>
</dbReference>
<comment type="caution">
    <text evidence="6">Lacks conserved residue(s) required for the propagation of feature annotation.</text>
</comment>
<comment type="similarity">
    <text evidence="6">Belongs to the RuvA family.</text>
</comment>
<dbReference type="Gene3D" id="1.10.150.20">
    <property type="entry name" value="5' to 3' exonuclease, C-terminal subdomain"/>
    <property type="match status" value="1"/>
</dbReference>
<dbReference type="GO" id="GO:0009379">
    <property type="term" value="C:Holliday junction helicase complex"/>
    <property type="evidence" value="ECO:0007669"/>
    <property type="project" value="InterPro"/>
</dbReference>
<dbReference type="eggNOG" id="COG0632">
    <property type="taxonomic scope" value="Bacteria"/>
</dbReference>
<dbReference type="Gene3D" id="2.40.50.140">
    <property type="entry name" value="Nucleic acid-binding proteins"/>
    <property type="match status" value="1"/>
</dbReference>
<dbReference type="SUPFAM" id="SSF50249">
    <property type="entry name" value="Nucleic acid-binding proteins"/>
    <property type="match status" value="1"/>
</dbReference>
<dbReference type="InterPro" id="IPR012340">
    <property type="entry name" value="NA-bd_OB-fold"/>
</dbReference>
<keyword evidence="4 6" id="KW-0233">DNA recombination</keyword>
<accession>W0E9P0</accession>
<dbReference type="InterPro" id="IPR003583">
    <property type="entry name" value="Hlx-hairpin-Hlx_DNA-bd_motif"/>
</dbReference>
<dbReference type="InterPro" id="IPR036267">
    <property type="entry name" value="RuvA_C_sf"/>
</dbReference>
<organism evidence="8 9">
    <name type="scientific">Desulfitobacterium metallireducens DSM 15288</name>
    <dbReference type="NCBI Taxonomy" id="871968"/>
    <lineage>
        <taxon>Bacteria</taxon>
        <taxon>Bacillati</taxon>
        <taxon>Bacillota</taxon>
        <taxon>Clostridia</taxon>
        <taxon>Eubacteriales</taxon>
        <taxon>Desulfitobacteriaceae</taxon>
        <taxon>Desulfitobacterium</taxon>
    </lineage>
</organism>
<sequence length="198" mass="21294">MIGMLRGKVWEIQTDKLVLDVQGTGYLLTVAYGLLSKLHSGQELVLYTHVVLREEELSLYGFSSLAEKEIFLQMLTVSGIGPKAALSILSTLGLTQAQSAIAGENLTMLTKVPGIGKKTAQRLVLELREKFKGKVGSGESYISLEGTGIQSEAVETLLALGFSLEEAKKALAQILTEGRELSVEEQVKEALGAIASQK</sequence>
<dbReference type="Pfam" id="PF01330">
    <property type="entry name" value="RuvA_N"/>
    <property type="match status" value="1"/>
</dbReference>
<dbReference type="Pfam" id="PF07499">
    <property type="entry name" value="RuvA_C"/>
    <property type="match status" value="1"/>
</dbReference>
<dbReference type="InterPro" id="IPR010994">
    <property type="entry name" value="RuvA_2-like"/>
</dbReference>
<dbReference type="GO" id="GO:0009378">
    <property type="term" value="F:four-way junction helicase activity"/>
    <property type="evidence" value="ECO:0007669"/>
    <property type="project" value="InterPro"/>
</dbReference>
<feature type="domain" description="Helix-hairpin-helix DNA-binding motif class 1" evidence="7">
    <location>
        <begin position="72"/>
        <end position="91"/>
    </location>
</feature>
<evidence type="ECO:0000256" key="3">
    <source>
        <dbReference type="ARBA" id="ARBA00023125"/>
    </source>
</evidence>
<dbReference type="HOGENOM" id="CLU_087936_3_0_9"/>
<dbReference type="GO" id="GO:0005524">
    <property type="term" value="F:ATP binding"/>
    <property type="evidence" value="ECO:0007669"/>
    <property type="project" value="InterPro"/>
</dbReference>
<dbReference type="InterPro" id="IPR013849">
    <property type="entry name" value="DNA_helicase_Holl-junc_RuvA_I"/>
</dbReference>
<dbReference type="KEGG" id="dmt:DESME_10895"/>
<dbReference type="RefSeq" id="WP_006715978.1">
    <property type="nucleotide sequence ID" value="NZ_CP007032.1"/>
</dbReference>
<evidence type="ECO:0000313" key="8">
    <source>
        <dbReference type="EMBL" id="AHF07482.1"/>
    </source>
</evidence>
<dbReference type="AlphaFoldDB" id="W0E9P0"/>
<keyword evidence="1 6" id="KW-0963">Cytoplasm</keyword>
<dbReference type="SUPFAM" id="SSF47781">
    <property type="entry name" value="RuvA domain 2-like"/>
    <property type="match status" value="1"/>
</dbReference>
<dbReference type="GO" id="GO:0005737">
    <property type="term" value="C:cytoplasm"/>
    <property type="evidence" value="ECO:0007669"/>
    <property type="project" value="UniProtKB-SubCell"/>
</dbReference>
<evidence type="ECO:0000256" key="6">
    <source>
        <dbReference type="HAMAP-Rule" id="MF_00031"/>
    </source>
</evidence>
<dbReference type="GO" id="GO:0006281">
    <property type="term" value="P:DNA repair"/>
    <property type="evidence" value="ECO:0007669"/>
    <property type="project" value="UniProtKB-UniRule"/>
</dbReference>
<dbReference type="STRING" id="871968.DESME_10895"/>
<dbReference type="Proteomes" id="UP000010847">
    <property type="component" value="Chromosome"/>
</dbReference>
<proteinExistence type="inferred from homology"/>
<dbReference type="Gene3D" id="1.10.8.10">
    <property type="entry name" value="DNA helicase RuvA subunit, C-terminal domain"/>
    <property type="match status" value="1"/>
</dbReference>
<dbReference type="EMBL" id="CP007032">
    <property type="protein sequence ID" value="AHF07482.1"/>
    <property type="molecule type" value="Genomic_DNA"/>
</dbReference>
<protein>
    <recommendedName>
        <fullName evidence="6">Holliday junction branch migration complex subunit RuvA</fullName>
    </recommendedName>
</protein>
<comment type="subunit">
    <text evidence="6">Homotetramer. Forms an RuvA(8)-RuvB(12)-Holliday junction (HJ) complex. HJ DNA is sandwiched between 2 RuvA tetramers; dsDNA enters through RuvA and exits via RuvB. An RuvB hexamer assembles on each DNA strand where it exits the tetramer. Each RuvB hexamer is contacted by two RuvA subunits (via domain III) on 2 adjacent RuvB subunits; this complex drives branch migration. In the full resolvosome a probable DNA-RuvA(4)-RuvB(12)-RuvC(2) complex forms which resolves the HJ.</text>
</comment>
<keyword evidence="3 6" id="KW-0238">DNA-binding</keyword>
<gene>
    <name evidence="6" type="primary">ruvA</name>
    <name evidence="8" type="ORF">DESME_10895</name>
</gene>
<dbReference type="OrthoDB" id="5293449at2"/>
<evidence type="ECO:0000256" key="1">
    <source>
        <dbReference type="ARBA" id="ARBA00022490"/>
    </source>
</evidence>
<dbReference type="InterPro" id="IPR011114">
    <property type="entry name" value="RuvA_C"/>
</dbReference>
<keyword evidence="2 6" id="KW-0227">DNA damage</keyword>
<keyword evidence="8" id="KW-0067">ATP-binding</keyword>
<evidence type="ECO:0000256" key="2">
    <source>
        <dbReference type="ARBA" id="ARBA00022763"/>
    </source>
</evidence>
<evidence type="ECO:0000256" key="5">
    <source>
        <dbReference type="ARBA" id="ARBA00023204"/>
    </source>
</evidence>
<dbReference type="Pfam" id="PF14520">
    <property type="entry name" value="HHH_5"/>
    <property type="match status" value="1"/>
</dbReference>
<evidence type="ECO:0000256" key="4">
    <source>
        <dbReference type="ARBA" id="ARBA00023172"/>
    </source>
</evidence>
<dbReference type="GO" id="GO:0006310">
    <property type="term" value="P:DNA recombination"/>
    <property type="evidence" value="ECO:0007669"/>
    <property type="project" value="UniProtKB-UniRule"/>
</dbReference>
<keyword evidence="8" id="KW-0547">Nucleotide-binding</keyword>
<dbReference type="GO" id="GO:0000400">
    <property type="term" value="F:four-way junction DNA binding"/>
    <property type="evidence" value="ECO:0007669"/>
    <property type="project" value="UniProtKB-UniRule"/>
</dbReference>
<reference evidence="8 9" key="1">
    <citation type="submission" date="2013-12" db="EMBL/GenBank/DDBJ databases">
        <authorList>
            <consortium name="DOE Joint Genome Institute"/>
            <person name="Smidt H."/>
            <person name="Huntemann M."/>
            <person name="Han J."/>
            <person name="Chen A."/>
            <person name="Kyrpides N."/>
            <person name="Mavromatis K."/>
            <person name="Markowitz V."/>
            <person name="Palaniappan K."/>
            <person name="Ivanova N."/>
            <person name="Schaumberg A."/>
            <person name="Pati A."/>
            <person name="Liolios K."/>
            <person name="Nordberg H.P."/>
            <person name="Cantor M.N."/>
            <person name="Hua S.X."/>
            <person name="Woyke T."/>
        </authorList>
    </citation>
    <scope>NUCLEOTIDE SEQUENCE [LARGE SCALE GENOMIC DNA]</scope>
    <source>
        <strain evidence="9">DSM 15288</strain>
    </source>
</reference>
<dbReference type="SUPFAM" id="SSF46929">
    <property type="entry name" value="DNA helicase RuvA subunit, C-terminal domain"/>
    <property type="match status" value="1"/>
</dbReference>
<comment type="function">
    <text evidence="6">The RuvA-RuvB-RuvC complex processes Holliday junction (HJ) DNA during genetic recombination and DNA repair, while the RuvA-RuvB complex plays an important role in the rescue of blocked DNA replication forks via replication fork reversal (RFR). RuvA specifically binds to HJ cruciform DNA, conferring on it an open structure. The RuvB hexamer acts as an ATP-dependent pump, pulling dsDNA into and through the RuvAB complex. HJ branch migration allows RuvC to scan DNA until it finds its consensus sequence, where it cleaves and resolves the cruciform DNA.</text>
</comment>
<keyword evidence="8" id="KW-0378">Hydrolase</keyword>
<dbReference type="GO" id="GO:0048476">
    <property type="term" value="C:Holliday junction resolvase complex"/>
    <property type="evidence" value="ECO:0007669"/>
    <property type="project" value="UniProtKB-UniRule"/>
</dbReference>
<name>W0E9P0_9FIRM</name>
<comment type="domain">
    <text evidence="6">Has three domains with a flexible linker between the domains II and III and assumes an 'L' shape. Domain III is highly mobile and contacts RuvB.</text>
</comment>
<evidence type="ECO:0000259" key="7">
    <source>
        <dbReference type="SMART" id="SM00278"/>
    </source>
</evidence>
<dbReference type="CDD" id="cd14332">
    <property type="entry name" value="UBA_RuvA_C"/>
    <property type="match status" value="1"/>
</dbReference>